<evidence type="ECO:0000256" key="4">
    <source>
        <dbReference type="ARBA" id="ARBA00022857"/>
    </source>
</evidence>
<evidence type="ECO:0000259" key="8">
    <source>
        <dbReference type="Pfam" id="PF01262"/>
    </source>
</evidence>
<dbReference type="InterPro" id="IPR036291">
    <property type="entry name" value="NAD(P)-bd_dom_sf"/>
</dbReference>
<dbReference type="InterPro" id="IPR041121">
    <property type="entry name" value="SDH_C"/>
</dbReference>
<feature type="binding site" evidence="7">
    <location>
        <position position="274"/>
    </location>
    <ligand>
        <name>NADP(+)</name>
        <dbReference type="ChEBI" id="CHEBI:58349"/>
    </ligand>
</feature>
<dbReference type="HAMAP" id="MF_00222">
    <property type="entry name" value="Shikimate_DH_AroE"/>
    <property type="match status" value="1"/>
</dbReference>
<dbReference type="Gene3D" id="3.40.50.720">
    <property type="entry name" value="NAD(P)-binding Rossmann-like Domain"/>
    <property type="match status" value="1"/>
</dbReference>
<evidence type="ECO:0000256" key="5">
    <source>
        <dbReference type="ARBA" id="ARBA00023002"/>
    </source>
</evidence>
<dbReference type="InterPro" id="IPR046346">
    <property type="entry name" value="Aminoacid_DH-like_N_sf"/>
</dbReference>
<comment type="function">
    <text evidence="7">Involved in the biosynthesis of the chorismate, which leads to the biosynthesis of aromatic amino acids. Catalyzes the reversible NADPH linked reduction of 3-dehydroshikimate (DHSA) to yield shikimate (SA).</text>
</comment>
<dbReference type="InterPro" id="IPR022893">
    <property type="entry name" value="Shikimate_DH_fam"/>
</dbReference>
<comment type="catalytic activity">
    <reaction evidence="7">
        <text>shikimate + NADP(+) = 3-dehydroshikimate + NADPH + H(+)</text>
        <dbReference type="Rhea" id="RHEA:17737"/>
        <dbReference type="ChEBI" id="CHEBI:15378"/>
        <dbReference type="ChEBI" id="CHEBI:16630"/>
        <dbReference type="ChEBI" id="CHEBI:36208"/>
        <dbReference type="ChEBI" id="CHEBI:57783"/>
        <dbReference type="ChEBI" id="CHEBI:58349"/>
        <dbReference type="EC" id="1.1.1.25"/>
    </reaction>
</comment>
<comment type="similarity">
    <text evidence="7">Belongs to the shikimate dehydrogenase family.</text>
</comment>
<dbReference type="GO" id="GO:0009423">
    <property type="term" value="P:chorismate biosynthetic process"/>
    <property type="evidence" value="ECO:0007669"/>
    <property type="project" value="UniProtKB-UniRule"/>
</dbReference>
<feature type="binding site" evidence="7">
    <location>
        <position position="251"/>
    </location>
    <ligand>
        <name>NADP(+)</name>
        <dbReference type="ChEBI" id="CHEBI:58349"/>
    </ligand>
</feature>
<feature type="binding site" evidence="7">
    <location>
        <position position="253"/>
    </location>
    <ligand>
        <name>shikimate</name>
        <dbReference type="ChEBI" id="CHEBI:36208"/>
    </ligand>
</feature>
<proteinExistence type="inferred from homology"/>
<dbReference type="Pfam" id="PF18317">
    <property type="entry name" value="SDH_C"/>
    <property type="match status" value="1"/>
</dbReference>
<feature type="active site" description="Proton acceptor" evidence="7">
    <location>
        <position position="94"/>
    </location>
</feature>
<feature type="binding site" evidence="7">
    <location>
        <position position="106"/>
    </location>
    <ligand>
        <name>NADP(+)</name>
        <dbReference type="ChEBI" id="CHEBI:58349"/>
    </ligand>
</feature>
<dbReference type="AlphaFoldDB" id="A0A0R1HWF3"/>
<sequence>MKTLAGGFLLLQEQQVRIGKRGTPLIDGHTSLYGFIADPAKHSLSPLIHNTSFQALSLNSVYLAFEVDQAHLADAVNAIRTLPILGANVSMPHKQAIIPLLDSVTETSQQLGAVNTVINRDGRLIGDSTDGEGFLGALADADVAVKNQSIVVLGAGGAGRAIIAACARDGGHVTVFKRRNATYESVSNRLASWSGDITVRPYDDVGQMQAAVAAADIVVNTTNVGMAGEGDLPVPPEVLGQLHPGQVVADAIYFPLETALLRQARRQGCQVLNGLGMLVHQAADSFQQWTGATMPIETVKKAVQQQLLNSTK</sequence>
<dbReference type="GO" id="GO:0004764">
    <property type="term" value="F:shikimate 3-dehydrogenase (NADP+) activity"/>
    <property type="evidence" value="ECO:0007669"/>
    <property type="project" value="UniProtKB-UniRule"/>
</dbReference>
<feature type="domain" description="SDH C-terminal" evidence="10">
    <location>
        <begin position="274"/>
        <end position="304"/>
    </location>
</feature>
<feature type="domain" description="Shikimate dehydrogenase substrate binding N-terminal" evidence="9">
    <location>
        <begin position="36"/>
        <end position="117"/>
    </location>
</feature>
<dbReference type="GO" id="GO:0009073">
    <property type="term" value="P:aromatic amino acid family biosynthetic process"/>
    <property type="evidence" value="ECO:0007669"/>
    <property type="project" value="UniProtKB-KW"/>
</dbReference>
<name>A0A0R1HWF3_9LACO</name>
<feature type="binding site" evidence="7">
    <location>
        <position position="115"/>
    </location>
    <ligand>
        <name>shikimate</name>
        <dbReference type="ChEBI" id="CHEBI:36208"/>
    </ligand>
</feature>
<evidence type="ECO:0000259" key="10">
    <source>
        <dbReference type="Pfam" id="PF18317"/>
    </source>
</evidence>
<dbReference type="Gene3D" id="3.40.50.10860">
    <property type="entry name" value="Leucine Dehydrogenase, chain A, domain 1"/>
    <property type="match status" value="1"/>
</dbReference>
<dbReference type="PATRIC" id="fig|1302272.5.peg.2223"/>
<gene>
    <name evidence="7" type="primary">aroE</name>
    <name evidence="11" type="ORF">FC96_GL002173</name>
</gene>
<dbReference type="NCBIfam" id="NF001319">
    <property type="entry name" value="PRK00258.3-3"/>
    <property type="match status" value="1"/>
</dbReference>
<evidence type="ECO:0000256" key="6">
    <source>
        <dbReference type="ARBA" id="ARBA00023141"/>
    </source>
</evidence>
<evidence type="ECO:0000256" key="1">
    <source>
        <dbReference type="ARBA" id="ARBA00004871"/>
    </source>
</evidence>
<evidence type="ECO:0000313" key="11">
    <source>
        <dbReference type="EMBL" id="KRK47690.1"/>
    </source>
</evidence>
<dbReference type="Proteomes" id="UP000050911">
    <property type="component" value="Unassembled WGS sequence"/>
</dbReference>
<keyword evidence="4 7" id="KW-0521">NADP</keyword>
<dbReference type="EMBL" id="AZCX01000006">
    <property type="protein sequence ID" value="KRK47690.1"/>
    <property type="molecule type" value="Genomic_DNA"/>
</dbReference>
<feature type="binding site" evidence="7">
    <location>
        <position position="281"/>
    </location>
    <ligand>
        <name>shikimate</name>
        <dbReference type="ChEBI" id="CHEBI:36208"/>
    </ligand>
</feature>
<organism evidence="11 12">
    <name type="scientific">Secundilactobacillus kimchicus JCM 15530</name>
    <dbReference type="NCBI Taxonomy" id="1302272"/>
    <lineage>
        <taxon>Bacteria</taxon>
        <taxon>Bacillati</taxon>
        <taxon>Bacillota</taxon>
        <taxon>Bacilli</taxon>
        <taxon>Lactobacillales</taxon>
        <taxon>Lactobacillaceae</taxon>
        <taxon>Secundilactobacillus</taxon>
    </lineage>
</organism>
<feature type="binding site" evidence="7">
    <location>
        <begin position="43"/>
        <end position="45"/>
    </location>
    <ligand>
        <name>shikimate</name>
        <dbReference type="ChEBI" id="CHEBI:36208"/>
    </ligand>
</feature>
<dbReference type="InterPro" id="IPR011342">
    <property type="entry name" value="Shikimate_DH"/>
</dbReference>
<feature type="binding site" evidence="7">
    <location>
        <begin position="154"/>
        <end position="158"/>
    </location>
    <ligand>
        <name>NADP(+)</name>
        <dbReference type="ChEBI" id="CHEBI:58349"/>
    </ligand>
</feature>
<comment type="caution">
    <text evidence="11">The sequence shown here is derived from an EMBL/GenBank/DDBJ whole genome shotgun (WGS) entry which is preliminary data.</text>
</comment>
<feature type="binding site" evidence="7">
    <location>
        <position position="130"/>
    </location>
    <ligand>
        <name>shikimate</name>
        <dbReference type="ChEBI" id="CHEBI:36208"/>
    </ligand>
</feature>
<protein>
    <recommendedName>
        <fullName evidence="2 7">Shikimate dehydrogenase (NADP(+))</fullName>
        <shortName evidence="7">SDH</shortName>
        <ecNumber evidence="2 7">1.1.1.25</ecNumber>
    </recommendedName>
</protein>
<keyword evidence="5 7" id="KW-0560">Oxidoreductase</keyword>
<dbReference type="EC" id="1.1.1.25" evidence="2 7"/>
<dbReference type="STRING" id="1302272.FC96_GL002173"/>
<dbReference type="CDD" id="cd01065">
    <property type="entry name" value="NAD_bind_Shikimate_DH"/>
    <property type="match status" value="1"/>
</dbReference>
<evidence type="ECO:0000256" key="2">
    <source>
        <dbReference type="ARBA" id="ARBA00012962"/>
    </source>
</evidence>
<comment type="subunit">
    <text evidence="7">Homodimer.</text>
</comment>
<comment type="caution">
    <text evidence="7">Lacks conserved residue(s) required for the propagation of feature annotation.</text>
</comment>
<dbReference type="UniPathway" id="UPA00053">
    <property type="reaction ID" value="UER00087"/>
</dbReference>
<feature type="binding site" evidence="7">
    <location>
        <position position="90"/>
    </location>
    <ligand>
        <name>shikimate</name>
        <dbReference type="ChEBI" id="CHEBI:36208"/>
    </ligand>
</feature>
<evidence type="ECO:0000313" key="12">
    <source>
        <dbReference type="Proteomes" id="UP000050911"/>
    </source>
</evidence>
<dbReference type="GO" id="GO:0019632">
    <property type="term" value="P:shikimate metabolic process"/>
    <property type="evidence" value="ECO:0007669"/>
    <property type="project" value="InterPro"/>
</dbReference>
<comment type="pathway">
    <text evidence="1 7">Metabolic intermediate biosynthesis; chorismate biosynthesis; chorismate from D-erythrose 4-phosphate and phosphoenolpyruvate: step 4/7.</text>
</comment>
<accession>A0A0R1HWF3</accession>
<dbReference type="GO" id="GO:0050661">
    <property type="term" value="F:NADP binding"/>
    <property type="evidence" value="ECO:0007669"/>
    <property type="project" value="InterPro"/>
</dbReference>
<keyword evidence="12" id="KW-1185">Reference proteome</keyword>
<evidence type="ECO:0000259" key="9">
    <source>
        <dbReference type="Pfam" id="PF08501"/>
    </source>
</evidence>
<dbReference type="InterPro" id="IPR013708">
    <property type="entry name" value="Shikimate_DH-bd_N"/>
</dbReference>
<dbReference type="InterPro" id="IPR007698">
    <property type="entry name" value="AlaDH/PNT_NAD(H)-bd"/>
</dbReference>
<dbReference type="Pfam" id="PF08501">
    <property type="entry name" value="Shikimate_dh_N"/>
    <property type="match status" value="1"/>
</dbReference>
<dbReference type="GO" id="GO:0008652">
    <property type="term" value="P:amino acid biosynthetic process"/>
    <property type="evidence" value="ECO:0007669"/>
    <property type="project" value="UniProtKB-KW"/>
</dbReference>
<dbReference type="SUPFAM" id="SSF53223">
    <property type="entry name" value="Aminoacid dehydrogenase-like, N-terminal domain"/>
    <property type="match status" value="1"/>
</dbReference>
<dbReference type="PANTHER" id="PTHR21089">
    <property type="entry name" value="SHIKIMATE DEHYDROGENASE"/>
    <property type="match status" value="1"/>
</dbReference>
<keyword evidence="3 7" id="KW-0028">Amino-acid biosynthesis</keyword>
<dbReference type="NCBIfam" id="TIGR00507">
    <property type="entry name" value="aroE"/>
    <property type="match status" value="1"/>
</dbReference>
<dbReference type="PANTHER" id="PTHR21089:SF1">
    <property type="entry name" value="BIFUNCTIONAL 3-DEHYDROQUINATE DEHYDRATASE_SHIKIMATE DEHYDROGENASE, CHLOROPLASTIC"/>
    <property type="match status" value="1"/>
</dbReference>
<feature type="domain" description="Alanine dehydrogenase/pyridine nucleotide transhydrogenase NAD(H)-binding" evidence="8">
    <location>
        <begin position="143"/>
        <end position="250"/>
    </location>
</feature>
<reference evidence="11 12" key="1">
    <citation type="journal article" date="2015" name="Genome Announc.">
        <title>Expanding the biotechnology potential of lactobacilli through comparative genomics of 213 strains and associated genera.</title>
        <authorList>
            <person name="Sun Z."/>
            <person name="Harris H.M."/>
            <person name="McCann A."/>
            <person name="Guo C."/>
            <person name="Argimon S."/>
            <person name="Zhang W."/>
            <person name="Yang X."/>
            <person name="Jeffery I.B."/>
            <person name="Cooney J.C."/>
            <person name="Kagawa T.F."/>
            <person name="Liu W."/>
            <person name="Song Y."/>
            <person name="Salvetti E."/>
            <person name="Wrobel A."/>
            <person name="Rasinkangas P."/>
            <person name="Parkhill J."/>
            <person name="Rea M.C."/>
            <person name="O'Sullivan O."/>
            <person name="Ritari J."/>
            <person name="Douillard F.P."/>
            <person name="Paul Ross R."/>
            <person name="Yang R."/>
            <person name="Briner A.E."/>
            <person name="Felis G.E."/>
            <person name="de Vos W.M."/>
            <person name="Barrangou R."/>
            <person name="Klaenhammer T.R."/>
            <person name="Caufield P.W."/>
            <person name="Cui Y."/>
            <person name="Zhang H."/>
            <person name="O'Toole P.W."/>
        </authorList>
    </citation>
    <scope>NUCLEOTIDE SEQUENCE [LARGE SCALE GENOMIC DNA]</scope>
    <source>
        <strain evidence="11 12">JCM 15530</strain>
    </source>
</reference>
<evidence type="ECO:0000256" key="7">
    <source>
        <dbReference type="HAMAP-Rule" id="MF_00222"/>
    </source>
</evidence>
<keyword evidence="6 7" id="KW-0057">Aromatic amino acid biosynthesis</keyword>
<evidence type="ECO:0000256" key="3">
    <source>
        <dbReference type="ARBA" id="ARBA00022605"/>
    </source>
</evidence>
<dbReference type="SUPFAM" id="SSF51735">
    <property type="entry name" value="NAD(P)-binding Rossmann-fold domains"/>
    <property type="match status" value="1"/>
</dbReference>
<dbReference type="Pfam" id="PF01262">
    <property type="entry name" value="AlaDh_PNT_C"/>
    <property type="match status" value="1"/>
</dbReference>